<feature type="transmembrane region" description="Helical" evidence="7">
    <location>
        <begin position="71"/>
        <end position="91"/>
    </location>
</feature>
<keyword evidence="2" id="KW-1003">Cell membrane</keyword>
<feature type="transmembrane region" description="Helical" evidence="7">
    <location>
        <begin position="9"/>
        <end position="26"/>
    </location>
</feature>
<dbReference type="SUPFAM" id="SSF103481">
    <property type="entry name" value="Multidrug resistance efflux transporter EmrE"/>
    <property type="match status" value="2"/>
</dbReference>
<evidence type="ECO:0000256" key="4">
    <source>
        <dbReference type="ARBA" id="ARBA00022989"/>
    </source>
</evidence>
<organism evidence="9 10">
    <name type="scientific">Mangrovibacterium diazotrophicum</name>
    <dbReference type="NCBI Taxonomy" id="1261403"/>
    <lineage>
        <taxon>Bacteria</taxon>
        <taxon>Pseudomonadati</taxon>
        <taxon>Bacteroidota</taxon>
        <taxon>Bacteroidia</taxon>
        <taxon>Marinilabiliales</taxon>
        <taxon>Prolixibacteraceae</taxon>
        <taxon>Mangrovibacterium</taxon>
    </lineage>
</organism>
<accession>A0A419W9A9</accession>
<evidence type="ECO:0000256" key="2">
    <source>
        <dbReference type="ARBA" id="ARBA00022475"/>
    </source>
</evidence>
<dbReference type="InterPro" id="IPR037185">
    <property type="entry name" value="EmrE-like"/>
</dbReference>
<keyword evidence="3 7" id="KW-0812">Transmembrane</keyword>
<dbReference type="Proteomes" id="UP000283387">
    <property type="component" value="Unassembled WGS sequence"/>
</dbReference>
<evidence type="ECO:0000256" key="3">
    <source>
        <dbReference type="ARBA" id="ARBA00022692"/>
    </source>
</evidence>
<feature type="transmembrane region" description="Helical" evidence="7">
    <location>
        <begin position="97"/>
        <end position="118"/>
    </location>
</feature>
<evidence type="ECO:0000259" key="8">
    <source>
        <dbReference type="Pfam" id="PF00892"/>
    </source>
</evidence>
<keyword evidence="5 7" id="KW-0472">Membrane</keyword>
<dbReference type="OrthoDB" id="9811486at2"/>
<evidence type="ECO:0000256" key="7">
    <source>
        <dbReference type="SAM" id="Phobius"/>
    </source>
</evidence>
<dbReference type="PANTHER" id="PTHR32322">
    <property type="entry name" value="INNER MEMBRANE TRANSPORTER"/>
    <property type="match status" value="1"/>
</dbReference>
<evidence type="ECO:0000313" key="9">
    <source>
        <dbReference type="EMBL" id="RKD92058.1"/>
    </source>
</evidence>
<dbReference type="RefSeq" id="WP_120273309.1">
    <property type="nucleotide sequence ID" value="NZ_RAPN01000001.1"/>
</dbReference>
<feature type="transmembrane region" description="Helical" evidence="7">
    <location>
        <begin position="38"/>
        <end position="59"/>
    </location>
</feature>
<protein>
    <submittedName>
        <fullName evidence="9">Drug/metabolite transporter (DMT)-like permease</fullName>
    </submittedName>
</protein>
<keyword evidence="10" id="KW-1185">Reference proteome</keyword>
<dbReference type="GO" id="GO:0005886">
    <property type="term" value="C:plasma membrane"/>
    <property type="evidence" value="ECO:0007669"/>
    <property type="project" value="UniProtKB-SubCell"/>
</dbReference>
<dbReference type="InterPro" id="IPR050638">
    <property type="entry name" value="AA-Vitamin_Transporters"/>
</dbReference>
<feature type="transmembrane region" description="Helical" evidence="7">
    <location>
        <begin position="221"/>
        <end position="240"/>
    </location>
</feature>
<comment type="caution">
    <text evidence="9">The sequence shown here is derived from an EMBL/GenBank/DDBJ whole genome shotgun (WGS) entry which is preliminary data.</text>
</comment>
<gene>
    <name evidence="9" type="ORF">BC643_2428</name>
</gene>
<feature type="transmembrane region" description="Helical" evidence="7">
    <location>
        <begin position="157"/>
        <end position="177"/>
    </location>
</feature>
<reference evidence="9 10" key="1">
    <citation type="submission" date="2018-09" db="EMBL/GenBank/DDBJ databases">
        <title>Genomic Encyclopedia of Archaeal and Bacterial Type Strains, Phase II (KMG-II): from individual species to whole genera.</title>
        <authorList>
            <person name="Goeker M."/>
        </authorList>
    </citation>
    <scope>NUCLEOTIDE SEQUENCE [LARGE SCALE GENOMIC DNA]</scope>
    <source>
        <strain evidence="9 10">DSM 27148</strain>
    </source>
</reference>
<name>A0A419W9A9_9BACT</name>
<feature type="transmembrane region" description="Helical" evidence="7">
    <location>
        <begin position="252"/>
        <end position="270"/>
    </location>
</feature>
<proteinExistence type="predicted"/>
<dbReference type="Pfam" id="PF00892">
    <property type="entry name" value="EamA"/>
    <property type="match status" value="2"/>
</dbReference>
<dbReference type="EMBL" id="RAPN01000001">
    <property type="protein sequence ID" value="RKD92058.1"/>
    <property type="molecule type" value="Genomic_DNA"/>
</dbReference>
<feature type="region of interest" description="Disordered" evidence="6">
    <location>
        <begin position="302"/>
        <end position="323"/>
    </location>
</feature>
<comment type="subcellular location">
    <subcellularLocation>
        <location evidence="1">Cell membrane</location>
        <topology evidence="1">Multi-pass membrane protein</topology>
    </subcellularLocation>
</comment>
<feature type="domain" description="EamA" evidence="8">
    <location>
        <begin position="158"/>
        <end position="294"/>
    </location>
</feature>
<keyword evidence="4 7" id="KW-1133">Transmembrane helix</keyword>
<dbReference type="AlphaFoldDB" id="A0A419W9A9"/>
<evidence type="ECO:0000256" key="5">
    <source>
        <dbReference type="ARBA" id="ARBA00023136"/>
    </source>
</evidence>
<evidence type="ECO:0000313" key="10">
    <source>
        <dbReference type="Proteomes" id="UP000283387"/>
    </source>
</evidence>
<feature type="transmembrane region" description="Helical" evidence="7">
    <location>
        <begin position="130"/>
        <end position="151"/>
    </location>
</feature>
<evidence type="ECO:0000256" key="6">
    <source>
        <dbReference type="SAM" id="MobiDB-lite"/>
    </source>
</evidence>
<dbReference type="PANTHER" id="PTHR32322:SF18">
    <property type="entry name" value="S-ADENOSYLMETHIONINE_S-ADENOSYLHOMOCYSTEINE TRANSPORTER"/>
    <property type="match status" value="1"/>
</dbReference>
<feature type="transmembrane region" description="Helical" evidence="7">
    <location>
        <begin position="189"/>
        <end position="206"/>
    </location>
</feature>
<feature type="domain" description="EamA" evidence="8">
    <location>
        <begin position="7"/>
        <end position="141"/>
    </location>
</feature>
<evidence type="ECO:0000256" key="1">
    <source>
        <dbReference type="ARBA" id="ARBA00004651"/>
    </source>
</evidence>
<dbReference type="InterPro" id="IPR000620">
    <property type="entry name" value="EamA_dom"/>
</dbReference>
<sequence>MNQDKLKGHAAMIAANIAWGLMAPLSKLAMGNPAINPWMLVSFRVIGAAVAFWIASLFVKRERVPLADLKLLAIAALLGIILNQGVFIFGVSLTSPINASIVTTTLPIVTMIIAAIYLKEPITWTKFTGIVVGASGALLLILSSTAAGGAVNATQSLMGIGLCLFSQVSYASYFVLFKNSVSKYHPITQMKWMFLFAAMIYLPFNFNQLTATDFSAVPTSILGDIAFVVFGATFFSYLMIPIGQKFLRPTVATMYNNVQPVVASFAAVFWQLDTFGWRKGLAIVLVFVGVYIVTQSKARDNSAETEDNSELKPELSPVRNRKA</sequence>
<feature type="transmembrane region" description="Helical" evidence="7">
    <location>
        <begin position="276"/>
        <end position="294"/>
    </location>
</feature>